<feature type="transmembrane region" description="Helical" evidence="1">
    <location>
        <begin position="21"/>
        <end position="47"/>
    </location>
</feature>
<dbReference type="AlphaFoldDB" id="A0A5C1E5K1"/>
<keyword evidence="1" id="KW-0812">Transmembrane</keyword>
<reference evidence="2 3" key="1">
    <citation type="submission" date="2017-07" db="EMBL/GenBank/DDBJ databases">
        <title>Complete genome sequence of Oryzomicrobium terrae TPP412.</title>
        <authorList>
            <person name="Chiu L.-W."/>
            <person name="Lo K.-J."/>
            <person name="Tsai Y.-M."/>
            <person name="Lin S.-S."/>
            <person name="Kuo C.-H."/>
            <person name="Liu C.-T."/>
        </authorList>
    </citation>
    <scope>NUCLEOTIDE SEQUENCE [LARGE SCALE GENOMIC DNA]</scope>
    <source>
        <strain evidence="2 3">TPP412</strain>
    </source>
</reference>
<sequence>MIMAVSPCSAPTARRWRQRGISLVELMVGLVIGMLVVLAVTGSVAVLNQQRKTTISGGDAQESARTALGVIDRAARLAGAGLFNNGQLLCSSINIYYDGTTLANGAPLLPIKITDGGAGGSDKITVTYADAKGGSGVVNVVEDMPNTSANFVVNHQGSLQVGDLAVVGVPGSNRPCTLFQITDFPPGGGTCGGVTTSCLKVQHNPGSTGKYNPANPNTAFADAPRYGYVNAPPTVIGPAIIARLGKLVQDTYAVMCNSLVSYDATMAGVNAPSCTASPAAFANVIPQVGDVVQIQAQYGISASANSDVVTSWVDATGATWAAPTSADAMRIKAVRIAVVARGREPASGNVTAAVSSGFPDAAAPAIDLSTVTVPAGKTWQNYRYRVYQSVIPLRNVAWNQ</sequence>
<gene>
    <name evidence="2" type="primary">pilW</name>
    <name evidence="2" type="ORF">OTERR_07260</name>
</gene>
<dbReference type="EMBL" id="CP022579">
    <property type="protein sequence ID" value="QEL64202.1"/>
    <property type="molecule type" value="Genomic_DNA"/>
</dbReference>
<keyword evidence="3" id="KW-1185">Reference proteome</keyword>
<proteinExistence type="predicted"/>
<keyword evidence="1" id="KW-0472">Membrane</keyword>
<dbReference type="Pfam" id="PF07963">
    <property type="entry name" value="N_methyl"/>
    <property type="match status" value="1"/>
</dbReference>
<dbReference type="KEGG" id="otr:OTERR_07260"/>
<evidence type="ECO:0000256" key="1">
    <source>
        <dbReference type="SAM" id="Phobius"/>
    </source>
</evidence>
<dbReference type="InterPro" id="IPR032092">
    <property type="entry name" value="PilW"/>
</dbReference>
<keyword evidence="1" id="KW-1133">Transmembrane helix</keyword>
<dbReference type="Proteomes" id="UP000323671">
    <property type="component" value="Chromosome"/>
</dbReference>
<name>A0A5C1E5K1_9RHOO</name>
<dbReference type="PROSITE" id="PS00409">
    <property type="entry name" value="PROKAR_NTER_METHYL"/>
    <property type="match status" value="1"/>
</dbReference>
<organism evidence="2 3">
    <name type="scientific">Oryzomicrobium terrae</name>
    <dbReference type="NCBI Taxonomy" id="1735038"/>
    <lineage>
        <taxon>Bacteria</taxon>
        <taxon>Pseudomonadati</taxon>
        <taxon>Pseudomonadota</taxon>
        <taxon>Betaproteobacteria</taxon>
        <taxon>Rhodocyclales</taxon>
        <taxon>Rhodocyclaceae</taxon>
        <taxon>Oryzomicrobium</taxon>
    </lineage>
</organism>
<protein>
    <submittedName>
        <fullName evidence="2">Type IV pilus assembly protein PilW</fullName>
    </submittedName>
</protein>
<evidence type="ECO:0000313" key="2">
    <source>
        <dbReference type="EMBL" id="QEL64202.1"/>
    </source>
</evidence>
<accession>A0A5C1E5K1</accession>
<dbReference type="Pfam" id="PF16074">
    <property type="entry name" value="PilW"/>
    <property type="match status" value="1"/>
</dbReference>
<evidence type="ECO:0000313" key="3">
    <source>
        <dbReference type="Proteomes" id="UP000323671"/>
    </source>
</evidence>
<dbReference type="InterPro" id="IPR012902">
    <property type="entry name" value="N_methyl_site"/>
</dbReference>
<dbReference type="GO" id="GO:0043683">
    <property type="term" value="P:type IV pilus assembly"/>
    <property type="evidence" value="ECO:0007669"/>
    <property type="project" value="InterPro"/>
</dbReference>